<dbReference type="InterPro" id="IPR004568">
    <property type="entry name" value="Ppantetheine-prot_Trfase_dom"/>
</dbReference>
<keyword evidence="6 8" id="KW-0443">Lipid metabolism</keyword>
<comment type="cofactor">
    <cofactor evidence="8">
        <name>Mg(2+)</name>
        <dbReference type="ChEBI" id="CHEBI:18420"/>
    </cofactor>
</comment>
<evidence type="ECO:0000256" key="7">
    <source>
        <dbReference type="ARBA" id="ARBA00023160"/>
    </source>
</evidence>
<comment type="subcellular location">
    <subcellularLocation>
        <location evidence="8">Cytoplasm</location>
    </subcellularLocation>
</comment>
<keyword evidence="7 8" id="KW-0275">Fatty acid biosynthesis</keyword>
<comment type="caution">
    <text evidence="11">The sequence shown here is derived from an EMBL/GenBank/DDBJ whole genome shotgun (WGS) entry which is preliminary data.</text>
</comment>
<dbReference type="OrthoDB" id="517356at2"/>
<dbReference type="NCBIfam" id="TIGR00556">
    <property type="entry name" value="pantethn_trn"/>
    <property type="match status" value="1"/>
</dbReference>
<dbReference type="EC" id="2.7.8.7" evidence="8"/>
<keyword evidence="12" id="KW-1185">Reference proteome</keyword>
<dbReference type="GO" id="GO:0000287">
    <property type="term" value="F:magnesium ion binding"/>
    <property type="evidence" value="ECO:0007669"/>
    <property type="project" value="UniProtKB-UniRule"/>
</dbReference>
<feature type="domain" description="4'-phosphopantetheinyl transferase" evidence="10">
    <location>
        <begin position="5"/>
        <end position="93"/>
    </location>
</feature>
<dbReference type="RefSeq" id="WP_141929176.1">
    <property type="nucleotide sequence ID" value="NZ_BAABCI010000001.1"/>
</dbReference>
<evidence type="ECO:0000256" key="9">
    <source>
        <dbReference type="SAM" id="MobiDB-lite"/>
    </source>
</evidence>
<dbReference type="GO" id="GO:0008897">
    <property type="term" value="F:holo-[acyl-carrier-protein] synthase activity"/>
    <property type="evidence" value="ECO:0007669"/>
    <property type="project" value="UniProtKB-UniRule"/>
</dbReference>
<dbReference type="AlphaFoldDB" id="A0A542EK16"/>
<evidence type="ECO:0000256" key="1">
    <source>
        <dbReference type="ARBA" id="ARBA00022516"/>
    </source>
</evidence>
<evidence type="ECO:0000256" key="3">
    <source>
        <dbReference type="ARBA" id="ARBA00022723"/>
    </source>
</evidence>
<dbReference type="EMBL" id="VFMO01000001">
    <property type="protein sequence ID" value="TQJ15690.1"/>
    <property type="molecule type" value="Genomic_DNA"/>
</dbReference>
<protein>
    <recommendedName>
        <fullName evidence="8">Holo-[acyl-carrier-protein] synthase</fullName>
        <shortName evidence="8">Holo-ACP synthase</shortName>
        <ecNumber evidence="8">2.7.8.7</ecNumber>
    </recommendedName>
    <alternativeName>
        <fullName evidence="8">4'-phosphopantetheinyl transferase AcpS</fullName>
    </alternativeName>
</protein>
<keyword evidence="4 8" id="KW-0276">Fatty acid metabolism</keyword>
<feature type="binding site" evidence="8">
    <location>
        <position position="51"/>
    </location>
    <ligand>
        <name>Mg(2+)</name>
        <dbReference type="ChEBI" id="CHEBI:18420"/>
    </ligand>
</feature>
<comment type="function">
    <text evidence="8">Transfers the 4'-phosphopantetheine moiety from coenzyme A to a Ser of acyl-carrier-protein.</text>
</comment>
<keyword evidence="8" id="KW-0963">Cytoplasm</keyword>
<evidence type="ECO:0000313" key="12">
    <source>
        <dbReference type="Proteomes" id="UP000320806"/>
    </source>
</evidence>
<feature type="binding site" evidence="8">
    <location>
        <position position="9"/>
    </location>
    <ligand>
        <name>Mg(2+)</name>
        <dbReference type="ChEBI" id="CHEBI:18420"/>
    </ligand>
</feature>
<organism evidence="11 12">
    <name type="scientific">Yimella lutea</name>
    <dbReference type="NCBI Taxonomy" id="587872"/>
    <lineage>
        <taxon>Bacteria</taxon>
        <taxon>Bacillati</taxon>
        <taxon>Actinomycetota</taxon>
        <taxon>Actinomycetes</taxon>
        <taxon>Micrococcales</taxon>
        <taxon>Dermacoccaceae</taxon>
        <taxon>Yimella</taxon>
    </lineage>
</organism>
<dbReference type="GO" id="GO:0005737">
    <property type="term" value="C:cytoplasm"/>
    <property type="evidence" value="ECO:0007669"/>
    <property type="project" value="UniProtKB-SubCell"/>
</dbReference>
<dbReference type="SUPFAM" id="SSF56214">
    <property type="entry name" value="4'-phosphopantetheinyl transferase"/>
    <property type="match status" value="1"/>
</dbReference>
<comment type="similarity">
    <text evidence="8">Belongs to the P-Pant transferase superfamily. AcpS family.</text>
</comment>
<dbReference type="HAMAP" id="MF_00101">
    <property type="entry name" value="AcpS"/>
    <property type="match status" value="1"/>
</dbReference>
<comment type="catalytic activity">
    <reaction evidence="8">
        <text>apo-[ACP] + CoA = holo-[ACP] + adenosine 3',5'-bisphosphate + H(+)</text>
        <dbReference type="Rhea" id="RHEA:12068"/>
        <dbReference type="Rhea" id="RHEA-COMP:9685"/>
        <dbReference type="Rhea" id="RHEA-COMP:9690"/>
        <dbReference type="ChEBI" id="CHEBI:15378"/>
        <dbReference type="ChEBI" id="CHEBI:29999"/>
        <dbReference type="ChEBI" id="CHEBI:57287"/>
        <dbReference type="ChEBI" id="CHEBI:58343"/>
        <dbReference type="ChEBI" id="CHEBI:64479"/>
        <dbReference type="EC" id="2.7.8.7"/>
    </reaction>
</comment>
<feature type="region of interest" description="Disordered" evidence="9">
    <location>
        <begin position="118"/>
        <end position="143"/>
    </location>
</feature>
<keyword evidence="3 8" id="KW-0479">Metal-binding</keyword>
<dbReference type="Gene3D" id="3.90.470.20">
    <property type="entry name" value="4'-phosphopantetheinyl transferase domain"/>
    <property type="match status" value="1"/>
</dbReference>
<dbReference type="NCBIfam" id="NF000832">
    <property type="entry name" value="PRK00070.3-2"/>
    <property type="match status" value="1"/>
</dbReference>
<name>A0A542EK16_9MICO</name>
<proteinExistence type="inferred from homology"/>
<dbReference type="NCBIfam" id="TIGR00516">
    <property type="entry name" value="acpS"/>
    <property type="match status" value="1"/>
</dbReference>
<evidence type="ECO:0000256" key="5">
    <source>
        <dbReference type="ARBA" id="ARBA00022842"/>
    </source>
</evidence>
<evidence type="ECO:0000256" key="8">
    <source>
        <dbReference type="HAMAP-Rule" id="MF_00101"/>
    </source>
</evidence>
<dbReference type="Pfam" id="PF01648">
    <property type="entry name" value="ACPS"/>
    <property type="match status" value="1"/>
</dbReference>
<dbReference type="Proteomes" id="UP000320806">
    <property type="component" value="Unassembled WGS sequence"/>
</dbReference>
<dbReference type="InterPro" id="IPR037143">
    <property type="entry name" value="4-PPantetheinyl_Trfase_dom_sf"/>
</dbReference>
<accession>A0A542EK16</accession>
<evidence type="ECO:0000256" key="2">
    <source>
        <dbReference type="ARBA" id="ARBA00022679"/>
    </source>
</evidence>
<evidence type="ECO:0000313" key="11">
    <source>
        <dbReference type="EMBL" id="TQJ15690.1"/>
    </source>
</evidence>
<evidence type="ECO:0000256" key="6">
    <source>
        <dbReference type="ARBA" id="ARBA00023098"/>
    </source>
</evidence>
<keyword evidence="5 8" id="KW-0460">Magnesium</keyword>
<evidence type="ECO:0000256" key="4">
    <source>
        <dbReference type="ARBA" id="ARBA00022832"/>
    </source>
</evidence>
<keyword evidence="1 8" id="KW-0444">Lipid biosynthesis</keyword>
<dbReference type="InterPro" id="IPR008278">
    <property type="entry name" value="4-PPantetheinyl_Trfase_dom"/>
</dbReference>
<evidence type="ECO:0000259" key="10">
    <source>
        <dbReference type="Pfam" id="PF01648"/>
    </source>
</evidence>
<sequence>MAIVGVGVDLVVVSRFTATLERTPALATRLFTDREQAGSPSSVAGRFAAKEAIAKALGAPGDLAWTDAEVHKTDVGQPWFHVTGTVAARARALGVERFHLSISHDGDFVTAMVVAEGSSPSHDLPSPYESPSDLPNEFDWGTQ</sequence>
<reference evidence="11 12" key="1">
    <citation type="submission" date="2019-06" db="EMBL/GenBank/DDBJ databases">
        <title>Sequencing the genomes of 1000 actinobacteria strains.</title>
        <authorList>
            <person name="Klenk H.-P."/>
        </authorList>
    </citation>
    <scope>NUCLEOTIDE SEQUENCE [LARGE SCALE GENOMIC DNA]</scope>
    <source>
        <strain evidence="11 12">DSM 19828</strain>
    </source>
</reference>
<dbReference type="InterPro" id="IPR002582">
    <property type="entry name" value="ACPS"/>
</dbReference>
<gene>
    <name evidence="8" type="primary">acpS</name>
    <name evidence="11" type="ORF">FB459_3248</name>
</gene>
<keyword evidence="2 8" id="KW-0808">Transferase</keyword>
<dbReference type="GO" id="GO:0006633">
    <property type="term" value="P:fatty acid biosynthetic process"/>
    <property type="evidence" value="ECO:0007669"/>
    <property type="project" value="UniProtKB-UniRule"/>
</dbReference>